<dbReference type="Pfam" id="PF00825">
    <property type="entry name" value="Ribonuclease_P"/>
    <property type="match status" value="1"/>
</dbReference>
<dbReference type="HAMAP" id="MF_00227">
    <property type="entry name" value="RNase_P"/>
    <property type="match status" value="1"/>
</dbReference>
<evidence type="ECO:0000256" key="6">
    <source>
        <dbReference type="HAMAP-Rule" id="MF_00227"/>
    </source>
</evidence>
<organism evidence="8 9">
    <name type="scientific">Euzebyella marina</name>
    <dbReference type="NCBI Taxonomy" id="1761453"/>
    <lineage>
        <taxon>Bacteria</taxon>
        <taxon>Pseudomonadati</taxon>
        <taxon>Bacteroidota</taxon>
        <taxon>Flavobacteriia</taxon>
        <taxon>Flavobacteriales</taxon>
        <taxon>Flavobacteriaceae</taxon>
        <taxon>Euzebyella</taxon>
    </lineage>
</organism>
<keyword evidence="3 6" id="KW-0255">Endonuclease</keyword>
<dbReference type="AlphaFoldDB" id="A0A3G2L192"/>
<keyword evidence="2 6" id="KW-0540">Nuclease</keyword>
<dbReference type="RefSeq" id="WP_121847083.1">
    <property type="nucleotide sequence ID" value="NZ_CP032050.1"/>
</dbReference>
<name>A0A3G2L192_9FLAO</name>
<dbReference type="Proteomes" id="UP000276309">
    <property type="component" value="Chromosome"/>
</dbReference>
<dbReference type="PANTHER" id="PTHR33992:SF1">
    <property type="entry name" value="RIBONUCLEASE P PROTEIN COMPONENT"/>
    <property type="match status" value="1"/>
</dbReference>
<dbReference type="KEGG" id="emar:D1013_00845"/>
<keyword evidence="9" id="KW-1185">Reference proteome</keyword>
<dbReference type="NCBIfam" id="TIGR00188">
    <property type="entry name" value="rnpA"/>
    <property type="match status" value="1"/>
</dbReference>
<evidence type="ECO:0000256" key="5">
    <source>
        <dbReference type="ARBA" id="ARBA00022884"/>
    </source>
</evidence>
<keyword evidence="1 6" id="KW-0819">tRNA processing</keyword>
<dbReference type="InterPro" id="IPR014721">
    <property type="entry name" value="Ribsml_uS5_D2-typ_fold_subgr"/>
</dbReference>
<dbReference type="GO" id="GO:0042781">
    <property type="term" value="F:3'-tRNA processing endoribonuclease activity"/>
    <property type="evidence" value="ECO:0007669"/>
    <property type="project" value="TreeGrafter"/>
</dbReference>
<dbReference type="GO" id="GO:0004526">
    <property type="term" value="F:ribonuclease P activity"/>
    <property type="evidence" value="ECO:0007669"/>
    <property type="project" value="UniProtKB-UniRule"/>
</dbReference>
<dbReference type="InterPro" id="IPR000100">
    <property type="entry name" value="RNase_P"/>
</dbReference>
<dbReference type="SUPFAM" id="SSF54211">
    <property type="entry name" value="Ribosomal protein S5 domain 2-like"/>
    <property type="match status" value="1"/>
</dbReference>
<comment type="subunit">
    <text evidence="6">Consists of a catalytic RNA component (M1 or rnpB) and a protein subunit.</text>
</comment>
<dbReference type="EC" id="3.1.26.5" evidence="6 7"/>
<evidence type="ECO:0000256" key="4">
    <source>
        <dbReference type="ARBA" id="ARBA00022801"/>
    </source>
</evidence>
<dbReference type="PANTHER" id="PTHR33992">
    <property type="entry name" value="RIBONUCLEASE P PROTEIN COMPONENT"/>
    <property type="match status" value="1"/>
</dbReference>
<dbReference type="Gene3D" id="3.30.230.10">
    <property type="match status" value="1"/>
</dbReference>
<dbReference type="GO" id="GO:0030677">
    <property type="term" value="C:ribonuclease P complex"/>
    <property type="evidence" value="ECO:0007669"/>
    <property type="project" value="TreeGrafter"/>
</dbReference>
<comment type="similarity">
    <text evidence="6">Belongs to the RnpA family.</text>
</comment>
<sequence length="130" mass="15403">MDFSYPKKEKLKSQKLIEQLFEQGKSVKAYPIKLFYLKTELKEEVKIQAGVAVPKRNIKGAVDRNNIKRLMRESYRLNKHHVFNNSEGSFAFLFLYLGKKMTNFKEMERAMIKAMRYFLEAENPSDRSLE</sequence>
<evidence type="ECO:0000256" key="2">
    <source>
        <dbReference type="ARBA" id="ARBA00022722"/>
    </source>
</evidence>
<gene>
    <name evidence="6 8" type="primary">rnpA</name>
    <name evidence="8" type="ORF">D1013_00845</name>
</gene>
<reference evidence="8 9" key="1">
    <citation type="submission" date="2018-08" db="EMBL/GenBank/DDBJ databases">
        <title>The reduced genetic potential of extracellular carbohydrate catabolism in Euzebyella marina RN62, a Flavobacteriia bacterium isolated from the hadal water.</title>
        <authorList>
            <person name="Xue C."/>
        </authorList>
    </citation>
    <scope>NUCLEOTIDE SEQUENCE [LARGE SCALE GENOMIC DNA]</scope>
    <source>
        <strain evidence="8 9">RN62</strain>
    </source>
</reference>
<keyword evidence="5 6" id="KW-0694">RNA-binding</keyword>
<dbReference type="GO" id="GO:0000049">
    <property type="term" value="F:tRNA binding"/>
    <property type="evidence" value="ECO:0007669"/>
    <property type="project" value="UniProtKB-UniRule"/>
</dbReference>
<dbReference type="EMBL" id="CP032050">
    <property type="protein sequence ID" value="AYN66030.1"/>
    <property type="molecule type" value="Genomic_DNA"/>
</dbReference>
<dbReference type="InterPro" id="IPR020568">
    <property type="entry name" value="Ribosomal_Su5_D2-typ_SF"/>
</dbReference>
<protein>
    <recommendedName>
        <fullName evidence="6 7">Ribonuclease P protein component</fullName>
        <shortName evidence="6">RNase P protein</shortName>
        <shortName evidence="6">RNaseP protein</shortName>
        <ecNumber evidence="6 7">3.1.26.5</ecNumber>
    </recommendedName>
    <alternativeName>
        <fullName evidence="6">Protein C5</fullName>
    </alternativeName>
</protein>
<evidence type="ECO:0000313" key="9">
    <source>
        <dbReference type="Proteomes" id="UP000276309"/>
    </source>
</evidence>
<dbReference type="GO" id="GO:0001682">
    <property type="term" value="P:tRNA 5'-leader removal"/>
    <property type="evidence" value="ECO:0007669"/>
    <property type="project" value="UniProtKB-UniRule"/>
</dbReference>
<dbReference type="OrthoDB" id="1524972at2"/>
<accession>A0A3G2L192</accession>
<evidence type="ECO:0000256" key="7">
    <source>
        <dbReference type="NCBIfam" id="TIGR00188"/>
    </source>
</evidence>
<evidence type="ECO:0000256" key="3">
    <source>
        <dbReference type="ARBA" id="ARBA00022759"/>
    </source>
</evidence>
<proteinExistence type="inferred from homology"/>
<keyword evidence="4 6" id="KW-0378">Hydrolase</keyword>
<evidence type="ECO:0000256" key="1">
    <source>
        <dbReference type="ARBA" id="ARBA00022694"/>
    </source>
</evidence>
<comment type="catalytic activity">
    <reaction evidence="6">
        <text>Endonucleolytic cleavage of RNA, removing 5'-extranucleotides from tRNA precursor.</text>
        <dbReference type="EC" id="3.1.26.5"/>
    </reaction>
</comment>
<evidence type="ECO:0000313" key="8">
    <source>
        <dbReference type="EMBL" id="AYN66030.1"/>
    </source>
</evidence>
<comment type="function">
    <text evidence="6">RNaseP catalyzes the removal of the 5'-leader sequence from pre-tRNA to produce the mature 5'-terminus. It can also cleave other RNA substrates such as 4.5S RNA. The protein component plays an auxiliary but essential role in vivo by binding to the 5'-leader sequence and broadening the substrate specificity of the ribozyme.</text>
</comment>